<feature type="domain" description="DUF6594" evidence="2">
    <location>
        <begin position="18"/>
        <end position="273"/>
    </location>
</feature>
<keyword evidence="1" id="KW-1133">Transmembrane helix</keyword>
<evidence type="ECO:0000256" key="1">
    <source>
        <dbReference type="SAM" id="Phobius"/>
    </source>
</evidence>
<dbReference type="AlphaFoldDB" id="A0AB34FFA5"/>
<feature type="transmembrane region" description="Helical" evidence="1">
    <location>
        <begin position="235"/>
        <end position="255"/>
    </location>
</feature>
<organism evidence="3 4">
    <name type="scientific">Purpureocillium lavendulum</name>
    <dbReference type="NCBI Taxonomy" id="1247861"/>
    <lineage>
        <taxon>Eukaryota</taxon>
        <taxon>Fungi</taxon>
        <taxon>Dikarya</taxon>
        <taxon>Ascomycota</taxon>
        <taxon>Pezizomycotina</taxon>
        <taxon>Sordariomycetes</taxon>
        <taxon>Hypocreomycetidae</taxon>
        <taxon>Hypocreales</taxon>
        <taxon>Ophiocordycipitaceae</taxon>
        <taxon>Purpureocillium</taxon>
    </lineage>
</organism>
<protein>
    <recommendedName>
        <fullName evidence="2">DUF6594 domain-containing protein</fullName>
    </recommendedName>
</protein>
<evidence type="ECO:0000313" key="4">
    <source>
        <dbReference type="Proteomes" id="UP001163105"/>
    </source>
</evidence>
<dbReference type="Pfam" id="PF20237">
    <property type="entry name" value="DUF6594"/>
    <property type="match status" value="1"/>
</dbReference>
<gene>
    <name evidence="3" type="ORF">O9K51_09776</name>
</gene>
<evidence type="ECO:0000313" key="3">
    <source>
        <dbReference type="EMBL" id="KAJ6437570.1"/>
    </source>
</evidence>
<feature type="transmembrane region" description="Helical" evidence="1">
    <location>
        <begin position="261"/>
        <end position="279"/>
    </location>
</feature>
<accession>A0AB34FFA5</accession>
<name>A0AB34FFA5_9HYPO</name>
<dbReference type="PANTHER" id="PTHR34502:SF5">
    <property type="entry name" value="DUF6594 DOMAIN-CONTAINING PROTEIN"/>
    <property type="match status" value="1"/>
</dbReference>
<proteinExistence type="predicted"/>
<sequence length="285" mass="32048">MQSRPNQSLSKQFPSHWLASTADSNLTLHGFRRFKTTHLLNLRYLETEIAQIDRLLYQLGLSLDLGISEADRLGLKHCERDEGIPPVDEAVSRELITTLRGLVKEYDEAILRFANIMSMDTFSLLDDKEQSHLHKDLTLHEMFKTRLLRVDQAPRTRQDPLQRSIHHFLRLARYNRICASSHNTEEAGTVSVTRQSSSQNTALISDVIARFVLSTTTALFLIVPLVVLSQEARKSIQILVVSVCIVAFACLVSLALRVSNVEMMIVCAAYAAIISVFVSNSPTSN</sequence>
<dbReference type="PANTHER" id="PTHR34502">
    <property type="entry name" value="DUF6594 DOMAIN-CONTAINING PROTEIN-RELATED"/>
    <property type="match status" value="1"/>
</dbReference>
<keyword evidence="4" id="KW-1185">Reference proteome</keyword>
<keyword evidence="1" id="KW-0812">Transmembrane</keyword>
<keyword evidence="1" id="KW-0472">Membrane</keyword>
<feature type="transmembrane region" description="Helical" evidence="1">
    <location>
        <begin position="207"/>
        <end position="228"/>
    </location>
</feature>
<reference evidence="3" key="1">
    <citation type="submission" date="2023-01" db="EMBL/GenBank/DDBJ databases">
        <title>The growth and conidiation of Purpureocillium lavendulum are regulated by nitrogen source and histone H3K14 acetylation.</title>
        <authorList>
            <person name="Tang P."/>
            <person name="Han J."/>
            <person name="Zhang C."/>
            <person name="Tang P."/>
            <person name="Qi F."/>
            <person name="Zhang K."/>
            <person name="Liang L."/>
        </authorList>
    </citation>
    <scope>NUCLEOTIDE SEQUENCE</scope>
    <source>
        <strain evidence="3">YMF1.00683</strain>
    </source>
</reference>
<dbReference type="InterPro" id="IPR046529">
    <property type="entry name" value="DUF6594"/>
</dbReference>
<dbReference type="Proteomes" id="UP001163105">
    <property type="component" value="Unassembled WGS sequence"/>
</dbReference>
<dbReference type="EMBL" id="JAQHRD010000011">
    <property type="protein sequence ID" value="KAJ6437570.1"/>
    <property type="molecule type" value="Genomic_DNA"/>
</dbReference>
<evidence type="ECO:0000259" key="2">
    <source>
        <dbReference type="Pfam" id="PF20237"/>
    </source>
</evidence>
<comment type="caution">
    <text evidence="3">The sequence shown here is derived from an EMBL/GenBank/DDBJ whole genome shotgun (WGS) entry which is preliminary data.</text>
</comment>